<keyword evidence="2" id="KW-1185">Reference proteome</keyword>
<dbReference type="Proteomes" id="UP000018291">
    <property type="component" value="Unassembled WGS sequence"/>
</dbReference>
<reference evidence="1 2" key="1">
    <citation type="journal article" date="2013" name="ISME J.">
        <title>Metabolic model for the filamentous 'Candidatus Microthrix parvicella' based on genomic and metagenomic analyses.</title>
        <authorList>
            <person name="Jon McIlroy S."/>
            <person name="Kristiansen R."/>
            <person name="Albertsen M."/>
            <person name="Michael Karst S."/>
            <person name="Rossetti S."/>
            <person name="Lund Nielsen J."/>
            <person name="Tandoi V."/>
            <person name="James Seviour R."/>
            <person name="Nielsen P.H."/>
        </authorList>
    </citation>
    <scope>NUCLEOTIDE SEQUENCE [LARGE SCALE GENOMIC DNA]</scope>
    <source>
        <strain evidence="1 2">RN1</strain>
    </source>
</reference>
<sequence>MCAMTASTGQPNGLPVLDALHLLTTADLGVHLLRRARAGLLVDELGAALLAGIPLTGFTGHGGSFIVGRLAVPTGSVPWSKYAPPPLGGVHGSHLTDK</sequence>
<proteinExistence type="predicted"/>
<evidence type="ECO:0000313" key="2">
    <source>
        <dbReference type="Proteomes" id="UP000018291"/>
    </source>
</evidence>
<evidence type="ECO:0000313" key="1">
    <source>
        <dbReference type="EMBL" id="CCM63783.1"/>
    </source>
</evidence>
<name>R4YZC2_9ACTN</name>
<organism evidence="1 2">
    <name type="scientific">Candidatus Neomicrothrix parvicella RN1</name>
    <dbReference type="NCBI Taxonomy" id="1229780"/>
    <lineage>
        <taxon>Bacteria</taxon>
        <taxon>Bacillati</taxon>
        <taxon>Actinomycetota</taxon>
        <taxon>Acidimicrobiia</taxon>
        <taxon>Acidimicrobiales</taxon>
        <taxon>Microthrixaceae</taxon>
        <taxon>Candidatus Neomicrothrix</taxon>
    </lineage>
</organism>
<accession>R4YZC2</accession>
<comment type="caution">
    <text evidence="1">The sequence shown here is derived from an EMBL/GenBank/DDBJ whole genome shotgun (WGS) entry which is preliminary data.</text>
</comment>
<gene>
    <name evidence="1" type="ORF">BN381_290151</name>
</gene>
<dbReference type="HOGENOM" id="CLU_2328553_0_0_11"/>
<dbReference type="AlphaFoldDB" id="R4YZC2"/>
<protein>
    <submittedName>
        <fullName evidence="1">Uncharacterized protein</fullName>
    </submittedName>
</protein>
<dbReference type="EMBL" id="CANL01000022">
    <property type="protein sequence ID" value="CCM63783.1"/>
    <property type="molecule type" value="Genomic_DNA"/>
</dbReference>
<dbReference type="STRING" id="1229780.BN381_290151"/>